<dbReference type="Gene3D" id="1.25.40.10">
    <property type="entry name" value="Tetratricopeptide repeat domain"/>
    <property type="match status" value="1"/>
</dbReference>
<comment type="caution">
    <text evidence="3">The sequence shown here is derived from an EMBL/GenBank/DDBJ whole genome shotgun (WGS) entry which is preliminary data.</text>
</comment>
<dbReference type="EMBL" id="AHNY02000247">
    <property type="protein sequence ID" value="EMY23386.1"/>
    <property type="molecule type" value="Genomic_DNA"/>
</dbReference>
<name>N1UHK5_LEPIR</name>
<accession>N1UHK5</accession>
<evidence type="ECO:0000313" key="3">
    <source>
        <dbReference type="EMBL" id="EMY23386.1"/>
    </source>
</evidence>
<feature type="non-terminal residue" evidence="3">
    <location>
        <position position="1"/>
    </location>
</feature>
<proteinExistence type="predicted"/>
<keyword evidence="2" id="KW-0812">Transmembrane</keyword>
<dbReference type="Proteomes" id="UP000012220">
    <property type="component" value="Unassembled WGS sequence"/>
</dbReference>
<dbReference type="AlphaFoldDB" id="N1UHK5"/>
<evidence type="ECO:0000256" key="2">
    <source>
        <dbReference type="SAM" id="Phobius"/>
    </source>
</evidence>
<reference evidence="3 4" key="1">
    <citation type="submission" date="2013-02" db="EMBL/GenBank/DDBJ databases">
        <authorList>
            <person name="Harkins D.M."/>
            <person name="Durkin A.S."/>
            <person name="Brinkac L.M."/>
            <person name="Haft D.H."/>
            <person name="Selengut J.D."/>
            <person name="Sanka R."/>
            <person name="DePew J."/>
            <person name="Purushe J."/>
            <person name="Picardeau M."/>
            <person name="Werts C."/>
            <person name="Goarant C."/>
            <person name="Vinetz J.M."/>
            <person name="Sutton G.G."/>
            <person name="Nierman W.C."/>
            <person name="Fouts D.E."/>
        </authorList>
    </citation>
    <scope>NUCLEOTIDE SEQUENCE [LARGE SCALE GENOMIC DNA]</scope>
    <source>
        <strain evidence="3 4">200703203</strain>
    </source>
</reference>
<feature type="compositionally biased region" description="Basic and acidic residues" evidence="1">
    <location>
        <begin position="357"/>
        <end position="366"/>
    </location>
</feature>
<feature type="region of interest" description="Disordered" evidence="1">
    <location>
        <begin position="357"/>
        <end position="383"/>
    </location>
</feature>
<dbReference type="SUPFAM" id="SSF48452">
    <property type="entry name" value="TPR-like"/>
    <property type="match status" value="1"/>
</dbReference>
<evidence type="ECO:0008006" key="5">
    <source>
        <dbReference type="Google" id="ProtNLM"/>
    </source>
</evidence>
<organism evidence="3 4">
    <name type="scientific">Leptospira interrogans serovar Australis str. 200703203</name>
    <dbReference type="NCBI Taxonomy" id="1085541"/>
    <lineage>
        <taxon>Bacteria</taxon>
        <taxon>Pseudomonadati</taxon>
        <taxon>Spirochaetota</taxon>
        <taxon>Spirochaetia</taxon>
        <taxon>Leptospirales</taxon>
        <taxon>Leptospiraceae</taxon>
        <taxon>Leptospira</taxon>
    </lineage>
</organism>
<keyword evidence="2" id="KW-1133">Transmembrane helix</keyword>
<gene>
    <name evidence="3" type="ORF">LEP1GSC115_1881</name>
</gene>
<protein>
    <recommendedName>
        <fullName evidence="5">Tetratricopeptide repeat protein</fullName>
    </recommendedName>
</protein>
<sequence>ELTEKLREEIHSYAKRFSRRCYFRDFRDHLKMKKSFFIAIVGFLLIVFFGLIVLDTKLYELKVTLEKRKLFNFSFSSEILRSKFESILSNRDNIRAEMNLNNLQSSLIESNQLETFSVGVLQSFGSVLINAVRFVTGKPPIDFEISSTKIRLLEHAFALERNQAYKEAYQAYGESTEAFAKGTDESGFILLHQGFCLAVQGEFDHALKDLESVLENNPGTVFANDAEILIAIIQRSKQSAKEIEENFDSPESRARAYFAKGNYSKVLEEFAKSDMASAEMKYIQGYSLEKTGNQNAAITEYAKLAFSNTNKEIAIKANRRLMMLGHYYNAGNDIAKISDKNAERLGDASEAAEIKASSEKLKHSSAEESLFNPNKTGRADEEKKSLLSSELQAVVAKSEAFLKKAEEETKAESKNYIAIQVTDSVPVYGDKIIINGDETKLFSAHFPITIATYTIDSIGLMKNSIKSSHKLLFVQNKEKTPFLKAIFEDDQSITLIEKNSKKKISLSSPIQIELSK</sequence>
<evidence type="ECO:0000313" key="4">
    <source>
        <dbReference type="Proteomes" id="UP000012220"/>
    </source>
</evidence>
<evidence type="ECO:0000256" key="1">
    <source>
        <dbReference type="SAM" id="MobiDB-lite"/>
    </source>
</evidence>
<keyword evidence="2" id="KW-0472">Membrane</keyword>
<feature type="transmembrane region" description="Helical" evidence="2">
    <location>
        <begin position="36"/>
        <end position="54"/>
    </location>
</feature>
<dbReference type="InterPro" id="IPR011990">
    <property type="entry name" value="TPR-like_helical_dom_sf"/>
</dbReference>